<dbReference type="AlphaFoldDB" id="A0A388L0B6"/>
<proteinExistence type="inferred from homology"/>
<evidence type="ECO:0000256" key="4">
    <source>
        <dbReference type="ARBA" id="ARBA00022692"/>
    </source>
</evidence>
<evidence type="ECO:0000256" key="2">
    <source>
        <dbReference type="ARBA" id="ARBA00009731"/>
    </source>
</evidence>
<dbReference type="OrthoDB" id="17098at2759"/>
<comment type="caution">
    <text evidence="9">The sequence shown here is derived from an EMBL/GenBank/DDBJ whole genome shotgun (WGS) entry which is preliminary data.</text>
</comment>
<dbReference type="EMBL" id="BFEA01000229">
    <property type="protein sequence ID" value="GBG75682.1"/>
    <property type="molecule type" value="Genomic_DNA"/>
</dbReference>
<dbReference type="GO" id="GO:0006488">
    <property type="term" value="P:dolichol-linked oligosaccharide biosynthetic process"/>
    <property type="evidence" value="ECO:0007669"/>
    <property type="project" value="InterPro"/>
</dbReference>
<feature type="transmembrane region" description="Helical" evidence="8">
    <location>
        <begin position="24"/>
        <end position="45"/>
    </location>
</feature>
<protein>
    <recommendedName>
        <fullName evidence="3">UDP-N-acetylglucosamine transferase subunit ALG14</fullName>
    </recommendedName>
</protein>
<evidence type="ECO:0000256" key="6">
    <source>
        <dbReference type="ARBA" id="ARBA00022989"/>
    </source>
</evidence>
<dbReference type="STRING" id="69332.A0A388L0B6"/>
<name>A0A388L0B6_CHABU</name>
<accession>A0A388L0B6</accession>
<evidence type="ECO:0000256" key="8">
    <source>
        <dbReference type="SAM" id="Phobius"/>
    </source>
</evidence>
<dbReference type="Gramene" id="GBG75682">
    <property type="protein sequence ID" value="GBG75682"/>
    <property type="gene ID" value="CBR_g20308"/>
</dbReference>
<dbReference type="Proteomes" id="UP000265515">
    <property type="component" value="Unassembled WGS sequence"/>
</dbReference>
<dbReference type="InterPro" id="IPR013969">
    <property type="entry name" value="Oligosacch_biosynth_Alg14"/>
</dbReference>
<sequence length="272" mass="30040">MAAAVVSAEHVASSSFSLPSSSSLYFHLLSVLVALVVARAVFVLLQTGRSPWRACRQRRGPKEKVRTLIVLGSGGHTAEMLSLVKALDFDRYQPRWYVAGATDKLSLSKAAALEEQQKALTSAEEAEKVTGNNRSSNEIGSLRTGLMECKEAKAHFLKVYRSREVGQSYFTSVGSTLLACAHAAYLVFRVRPDVIVCNGPGTCLPVCVAGFLLKVTGLRWVTMIFVESVCRVQKLSLTGILFYKFRLMDQFYVQWESLLQKYPGTIFVGRVM</sequence>
<dbReference type="GO" id="GO:0004577">
    <property type="term" value="F:N-acetylglucosaminyldiphosphodolichol N-acetylglucosaminyltransferase activity"/>
    <property type="evidence" value="ECO:0007669"/>
    <property type="project" value="TreeGrafter"/>
</dbReference>
<evidence type="ECO:0000313" key="10">
    <source>
        <dbReference type="Proteomes" id="UP000265515"/>
    </source>
</evidence>
<evidence type="ECO:0000256" key="5">
    <source>
        <dbReference type="ARBA" id="ARBA00022824"/>
    </source>
</evidence>
<keyword evidence="5" id="KW-0256">Endoplasmic reticulum</keyword>
<dbReference type="GO" id="GO:0043541">
    <property type="term" value="C:UDP-N-acetylglucosamine transferase complex"/>
    <property type="evidence" value="ECO:0007669"/>
    <property type="project" value="TreeGrafter"/>
</dbReference>
<dbReference type="Gene3D" id="3.40.50.2000">
    <property type="entry name" value="Glycogen Phosphorylase B"/>
    <property type="match status" value="1"/>
</dbReference>
<evidence type="ECO:0000313" key="9">
    <source>
        <dbReference type="EMBL" id="GBG75682.1"/>
    </source>
</evidence>
<keyword evidence="4 8" id="KW-0812">Transmembrane</keyword>
<keyword evidence="7 8" id="KW-0472">Membrane</keyword>
<dbReference type="PANTHER" id="PTHR12154:SF4">
    <property type="entry name" value="UDP-N-ACETYLGLUCOSAMINE TRANSFERASE SUBUNIT ALG14 HOMOLOG"/>
    <property type="match status" value="1"/>
</dbReference>
<comment type="similarity">
    <text evidence="2">Belongs to the ALG14 family.</text>
</comment>
<evidence type="ECO:0000256" key="3">
    <source>
        <dbReference type="ARBA" id="ARBA00017467"/>
    </source>
</evidence>
<dbReference type="PANTHER" id="PTHR12154">
    <property type="entry name" value="GLYCOSYL TRANSFERASE-RELATED"/>
    <property type="match status" value="1"/>
</dbReference>
<evidence type="ECO:0000256" key="7">
    <source>
        <dbReference type="ARBA" id="ARBA00023136"/>
    </source>
</evidence>
<dbReference type="OMA" id="CRIVFIE"/>
<keyword evidence="10" id="KW-1185">Reference proteome</keyword>
<reference evidence="9 10" key="1">
    <citation type="journal article" date="2018" name="Cell">
        <title>The Chara Genome: Secondary Complexity and Implications for Plant Terrestrialization.</title>
        <authorList>
            <person name="Nishiyama T."/>
            <person name="Sakayama H."/>
            <person name="Vries J.D."/>
            <person name="Buschmann H."/>
            <person name="Saint-Marcoux D."/>
            <person name="Ullrich K.K."/>
            <person name="Haas F.B."/>
            <person name="Vanderstraeten L."/>
            <person name="Becker D."/>
            <person name="Lang D."/>
            <person name="Vosolsobe S."/>
            <person name="Rombauts S."/>
            <person name="Wilhelmsson P.K.I."/>
            <person name="Janitza P."/>
            <person name="Kern R."/>
            <person name="Heyl A."/>
            <person name="Rumpler F."/>
            <person name="Villalobos L.I.A.C."/>
            <person name="Clay J.M."/>
            <person name="Skokan R."/>
            <person name="Toyoda A."/>
            <person name="Suzuki Y."/>
            <person name="Kagoshima H."/>
            <person name="Schijlen E."/>
            <person name="Tajeshwar N."/>
            <person name="Catarino B."/>
            <person name="Hetherington A.J."/>
            <person name="Saltykova A."/>
            <person name="Bonnot C."/>
            <person name="Breuninger H."/>
            <person name="Symeonidi A."/>
            <person name="Radhakrishnan G.V."/>
            <person name="Van Nieuwerburgh F."/>
            <person name="Deforce D."/>
            <person name="Chang C."/>
            <person name="Karol K.G."/>
            <person name="Hedrich R."/>
            <person name="Ulvskov P."/>
            <person name="Glockner G."/>
            <person name="Delwiche C.F."/>
            <person name="Petrasek J."/>
            <person name="Van de Peer Y."/>
            <person name="Friml J."/>
            <person name="Beilby M."/>
            <person name="Dolan L."/>
            <person name="Kohara Y."/>
            <person name="Sugano S."/>
            <person name="Fujiyama A."/>
            <person name="Delaux P.-M."/>
            <person name="Quint M."/>
            <person name="TheiBen G."/>
            <person name="Hagemann M."/>
            <person name="Harholt J."/>
            <person name="Dunand C."/>
            <person name="Zachgo S."/>
            <person name="Langdale J."/>
            <person name="Maumus F."/>
            <person name="Straeten D.V.D."/>
            <person name="Gould S.B."/>
            <person name="Rensing S.A."/>
        </authorList>
    </citation>
    <scope>NUCLEOTIDE SEQUENCE [LARGE SCALE GENOMIC DNA]</scope>
    <source>
        <strain evidence="9 10">S276</strain>
    </source>
</reference>
<evidence type="ECO:0000256" key="1">
    <source>
        <dbReference type="ARBA" id="ARBA00004389"/>
    </source>
</evidence>
<organism evidence="9 10">
    <name type="scientific">Chara braunii</name>
    <name type="common">Braun's stonewort</name>
    <dbReference type="NCBI Taxonomy" id="69332"/>
    <lineage>
        <taxon>Eukaryota</taxon>
        <taxon>Viridiplantae</taxon>
        <taxon>Streptophyta</taxon>
        <taxon>Charophyceae</taxon>
        <taxon>Charales</taxon>
        <taxon>Characeae</taxon>
        <taxon>Chara</taxon>
    </lineage>
</organism>
<comment type="subcellular location">
    <subcellularLocation>
        <location evidence="1">Endoplasmic reticulum membrane</location>
        <topology evidence="1">Single-pass membrane protein</topology>
    </subcellularLocation>
</comment>
<gene>
    <name evidence="9" type="ORF">CBR_g20308</name>
</gene>
<keyword evidence="6 8" id="KW-1133">Transmembrane helix</keyword>
<dbReference type="Pfam" id="PF08660">
    <property type="entry name" value="Alg14"/>
    <property type="match status" value="1"/>
</dbReference>